<dbReference type="CDD" id="cd00067">
    <property type="entry name" value="GAL4"/>
    <property type="match status" value="1"/>
</dbReference>
<evidence type="ECO:0000313" key="5">
    <source>
        <dbReference type="EMBL" id="KAF9963594.1"/>
    </source>
</evidence>
<dbReference type="PROSITE" id="PS50048">
    <property type="entry name" value="ZN2_CY6_FUNGAL_2"/>
    <property type="match status" value="1"/>
</dbReference>
<gene>
    <name evidence="5" type="ORF">BGZ70_007319</name>
</gene>
<keyword evidence="6" id="KW-1185">Reference proteome</keyword>
<reference evidence="5" key="1">
    <citation type="journal article" date="2020" name="Fungal Divers.">
        <title>Resolving the Mortierellaceae phylogeny through synthesis of multi-gene phylogenetics and phylogenomics.</title>
        <authorList>
            <person name="Vandepol N."/>
            <person name="Liber J."/>
            <person name="Desiro A."/>
            <person name="Na H."/>
            <person name="Kennedy M."/>
            <person name="Barry K."/>
            <person name="Grigoriev I.V."/>
            <person name="Miller A.N."/>
            <person name="O'Donnell K."/>
            <person name="Stajich J.E."/>
            <person name="Bonito G."/>
        </authorList>
    </citation>
    <scope>NUCLEOTIDE SEQUENCE</scope>
    <source>
        <strain evidence="5">CK1249</strain>
    </source>
</reference>
<dbReference type="OrthoDB" id="1555531at2759"/>
<evidence type="ECO:0000256" key="2">
    <source>
        <dbReference type="ARBA" id="ARBA00023242"/>
    </source>
</evidence>
<protein>
    <recommendedName>
        <fullName evidence="4">Zn(2)-C6 fungal-type domain-containing protein</fullName>
    </recommendedName>
</protein>
<dbReference type="PANTHER" id="PTHR47659">
    <property type="entry name" value="ZN(II)2CYS6 TRANSCRIPTION FACTOR (EUROFUNG)-RELATED"/>
    <property type="match status" value="1"/>
</dbReference>
<evidence type="ECO:0000313" key="6">
    <source>
        <dbReference type="Proteomes" id="UP000738359"/>
    </source>
</evidence>
<dbReference type="InterPro" id="IPR001138">
    <property type="entry name" value="Zn2Cys6_DnaBD"/>
</dbReference>
<dbReference type="EMBL" id="JAAAHY010000454">
    <property type="protein sequence ID" value="KAF9963594.1"/>
    <property type="molecule type" value="Genomic_DNA"/>
</dbReference>
<keyword evidence="1" id="KW-0479">Metal-binding</keyword>
<dbReference type="Gene3D" id="4.10.240.10">
    <property type="entry name" value="Zn(2)-C6 fungal-type DNA-binding domain"/>
    <property type="match status" value="1"/>
</dbReference>
<accession>A0A9P6J9G8</accession>
<dbReference type="GO" id="GO:0000981">
    <property type="term" value="F:DNA-binding transcription factor activity, RNA polymerase II-specific"/>
    <property type="evidence" value="ECO:0007669"/>
    <property type="project" value="InterPro"/>
</dbReference>
<feature type="compositionally biased region" description="Polar residues" evidence="3">
    <location>
        <begin position="350"/>
        <end position="363"/>
    </location>
</feature>
<feature type="region of interest" description="Disordered" evidence="3">
    <location>
        <begin position="342"/>
        <end position="389"/>
    </location>
</feature>
<evidence type="ECO:0000259" key="4">
    <source>
        <dbReference type="PROSITE" id="PS50048"/>
    </source>
</evidence>
<dbReference type="SUPFAM" id="SSF57701">
    <property type="entry name" value="Zn2/Cys6 DNA-binding domain"/>
    <property type="match status" value="1"/>
</dbReference>
<keyword evidence="2" id="KW-0539">Nucleus</keyword>
<dbReference type="InterPro" id="IPR036864">
    <property type="entry name" value="Zn2-C6_fun-type_DNA-bd_sf"/>
</dbReference>
<feature type="region of interest" description="Disordered" evidence="3">
    <location>
        <begin position="213"/>
        <end position="238"/>
    </location>
</feature>
<proteinExistence type="predicted"/>
<feature type="domain" description="Zn(2)-C6 fungal-type" evidence="4">
    <location>
        <begin position="191"/>
        <end position="221"/>
    </location>
</feature>
<dbReference type="GO" id="GO:0008270">
    <property type="term" value="F:zinc ion binding"/>
    <property type="evidence" value="ECO:0007669"/>
    <property type="project" value="InterPro"/>
</dbReference>
<dbReference type="SMART" id="SM00066">
    <property type="entry name" value="GAL4"/>
    <property type="match status" value="1"/>
</dbReference>
<feature type="region of interest" description="Disordered" evidence="3">
    <location>
        <begin position="162"/>
        <end position="182"/>
    </location>
</feature>
<dbReference type="PANTHER" id="PTHR47659:SF7">
    <property type="entry name" value="FUNGAL TRANSCRIPTIONAL REGULATORY PROTEIN, N-TERMINAL DOMAIN-CONTAINING PROTEIN"/>
    <property type="match status" value="1"/>
</dbReference>
<sequence length="389" mass="42056">MDDLDATVAATAGDLEFDSFDYPYNPSQPSIASQHQGHSNAYFTPSEETFKDIDLFVENGAVFGLSSDDPSMSASSSRSTMMAGYASTSSCSSSSSSLMSFQGDNRSIFATATSAASEGPSTVSQTDNFVSEGISEPLTLSTSFDGEAGFTTASTAMATSPSLSYSYSPASSEATPPSSPSADNVALPVVACASCKKSHIKCDHGRPCQNCLKHPNKAQSCQDAVPKPRGRPKGGSKAAAEQMLVSTRQPVHHLQHIPYHDQIMFPTETYSPHHQQPHARQRAMSYPHIIPTQQPHQYFVHQQQGFSMQQQQLQQPLLQQAPFHQRAMSHPQFQQQAQNLENPNNNQLLSSPWPNASHTSLPSEMTPPVLTRSKRVSSASSIMVHPAPN</sequence>
<dbReference type="Proteomes" id="UP000738359">
    <property type="component" value="Unassembled WGS sequence"/>
</dbReference>
<dbReference type="AlphaFoldDB" id="A0A9P6J9G8"/>
<evidence type="ECO:0000256" key="3">
    <source>
        <dbReference type="SAM" id="MobiDB-lite"/>
    </source>
</evidence>
<name>A0A9P6J9G8_MORAP</name>
<dbReference type="InterPro" id="IPR050335">
    <property type="entry name" value="ERT1_acuK_gluconeogen_tf"/>
</dbReference>
<evidence type="ECO:0000256" key="1">
    <source>
        <dbReference type="ARBA" id="ARBA00022723"/>
    </source>
</evidence>
<feature type="non-terminal residue" evidence="5">
    <location>
        <position position="389"/>
    </location>
</feature>
<comment type="caution">
    <text evidence="5">The sequence shown here is derived from an EMBL/GenBank/DDBJ whole genome shotgun (WGS) entry which is preliminary data.</text>
</comment>
<dbReference type="Pfam" id="PF00172">
    <property type="entry name" value="Zn_clus"/>
    <property type="match status" value="1"/>
</dbReference>
<organism evidence="5 6">
    <name type="scientific">Mortierella alpina</name>
    <name type="common">Oleaginous fungus</name>
    <name type="synonym">Mortierella renispora</name>
    <dbReference type="NCBI Taxonomy" id="64518"/>
    <lineage>
        <taxon>Eukaryota</taxon>
        <taxon>Fungi</taxon>
        <taxon>Fungi incertae sedis</taxon>
        <taxon>Mucoromycota</taxon>
        <taxon>Mortierellomycotina</taxon>
        <taxon>Mortierellomycetes</taxon>
        <taxon>Mortierellales</taxon>
        <taxon>Mortierellaceae</taxon>
        <taxon>Mortierella</taxon>
    </lineage>
</organism>